<evidence type="ECO:0000313" key="1">
    <source>
        <dbReference type="Ensembl" id="ENSPNYP00000029969.1"/>
    </source>
</evidence>
<name>A0A3B4H6C0_9CICH</name>
<dbReference type="GeneTree" id="ENSGT01140000284211"/>
<reference evidence="1" key="1">
    <citation type="submission" date="2023-09" db="UniProtKB">
        <authorList>
            <consortium name="Ensembl"/>
        </authorList>
    </citation>
    <scope>IDENTIFICATION</scope>
</reference>
<accession>A0A3B4H6C0</accession>
<proteinExistence type="predicted"/>
<sequence>MLCVCGLHAVLSPFMNSSWSACRLQPEVKPLPCQQDLLLQLMCSYLLLEEGEQFDLTMDTQKLGGGGECCFYRWQEFRKQFDLPEGGKFHIQASKVCVREAETEVIAYPCSTTSHILGKTNTRKTKAFKNGKKLIKVNL</sequence>
<organism evidence="1">
    <name type="scientific">Pundamilia nyererei</name>
    <dbReference type="NCBI Taxonomy" id="303518"/>
    <lineage>
        <taxon>Eukaryota</taxon>
        <taxon>Metazoa</taxon>
        <taxon>Chordata</taxon>
        <taxon>Craniata</taxon>
        <taxon>Vertebrata</taxon>
        <taxon>Euteleostomi</taxon>
        <taxon>Actinopterygii</taxon>
        <taxon>Neopterygii</taxon>
        <taxon>Teleostei</taxon>
        <taxon>Neoteleostei</taxon>
        <taxon>Acanthomorphata</taxon>
        <taxon>Ovalentaria</taxon>
        <taxon>Cichlomorphae</taxon>
        <taxon>Cichliformes</taxon>
        <taxon>Cichlidae</taxon>
        <taxon>African cichlids</taxon>
        <taxon>Pseudocrenilabrinae</taxon>
        <taxon>Haplochromini</taxon>
        <taxon>Pundamilia</taxon>
    </lineage>
</organism>
<dbReference type="AlphaFoldDB" id="A0A3B4H6C0"/>
<protein>
    <submittedName>
        <fullName evidence="1">Uncharacterized protein</fullName>
    </submittedName>
</protein>
<dbReference type="Ensembl" id="ENSPNYT00000030701.1">
    <property type="protein sequence ID" value="ENSPNYP00000029969.1"/>
    <property type="gene ID" value="ENSPNYG00000022578.1"/>
</dbReference>